<evidence type="ECO:0000256" key="1">
    <source>
        <dbReference type="ARBA" id="ARBA00023015"/>
    </source>
</evidence>
<reference evidence="5 6" key="1">
    <citation type="submission" date="2024-02" db="EMBL/GenBank/DDBJ databases">
        <title>First report Erwinia aphidicola in onion in Chile.</title>
        <authorList>
            <person name="Valenzuela M."/>
            <person name="Pena M."/>
            <person name="Dutta B."/>
        </authorList>
    </citation>
    <scope>NUCLEOTIDE SEQUENCE [LARGE SCALE GENOMIC DNA]</scope>
    <source>
        <strain evidence="5 6">QCJ3A</strain>
    </source>
</reference>
<dbReference type="SUPFAM" id="SSF54060">
    <property type="entry name" value="His-Me finger endonucleases"/>
    <property type="match status" value="1"/>
</dbReference>
<organism evidence="5 6">
    <name type="scientific">Erwinia aphidicola</name>
    <dbReference type="NCBI Taxonomy" id="68334"/>
    <lineage>
        <taxon>Bacteria</taxon>
        <taxon>Pseudomonadati</taxon>
        <taxon>Pseudomonadota</taxon>
        <taxon>Gammaproteobacteria</taxon>
        <taxon>Enterobacterales</taxon>
        <taxon>Erwiniaceae</taxon>
        <taxon>Erwinia</taxon>
    </lineage>
</organism>
<evidence type="ECO:0000313" key="5">
    <source>
        <dbReference type="EMBL" id="MEI2684259.1"/>
    </source>
</evidence>
<proteinExistence type="predicted"/>
<name>A0ABU8DL82_ERWAP</name>
<dbReference type="PROSITE" id="PS51032">
    <property type="entry name" value="AP2_ERF"/>
    <property type="match status" value="1"/>
</dbReference>
<dbReference type="InterPro" id="IPR016177">
    <property type="entry name" value="DNA-bd_dom_sf"/>
</dbReference>
<dbReference type="SMART" id="SM00507">
    <property type="entry name" value="HNHc"/>
    <property type="match status" value="1"/>
</dbReference>
<protein>
    <submittedName>
        <fullName evidence="5">HNH endonuclease</fullName>
    </submittedName>
</protein>
<gene>
    <name evidence="5" type="ORF">V8N49_21710</name>
</gene>
<dbReference type="InterPro" id="IPR036955">
    <property type="entry name" value="AP2/ERF_dom_sf"/>
</dbReference>
<dbReference type="EMBL" id="JBANEI010000023">
    <property type="protein sequence ID" value="MEI2684259.1"/>
    <property type="molecule type" value="Genomic_DNA"/>
</dbReference>
<keyword evidence="5" id="KW-0540">Nuclease</keyword>
<evidence type="ECO:0000256" key="2">
    <source>
        <dbReference type="ARBA" id="ARBA00023125"/>
    </source>
</evidence>
<keyword evidence="6" id="KW-1185">Reference proteome</keyword>
<dbReference type="InterPro" id="IPR003615">
    <property type="entry name" value="HNH_nuc"/>
</dbReference>
<keyword evidence="2" id="KW-0238">DNA-binding</keyword>
<dbReference type="Pfam" id="PF00847">
    <property type="entry name" value="AP2"/>
    <property type="match status" value="1"/>
</dbReference>
<dbReference type="GO" id="GO:0004519">
    <property type="term" value="F:endonuclease activity"/>
    <property type="evidence" value="ECO:0007669"/>
    <property type="project" value="UniProtKB-KW"/>
</dbReference>
<evidence type="ECO:0000313" key="6">
    <source>
        <dbReference type="Proteomes" id="UP001306592"/>
    </source>
</evidence>
<accession>A0ABU8DL82</accession>
<dbReference type="Pfam" id="PF13392">
    <property type="entry name" value="HNH_3"/>
    <property type="match status" value="1"/>
</dbReference>
<dbReference type="Gene3D" id="3.30.730.10">
    <property type="entry name" value="AP2/ERF domain"/>
    <property type="match status" value="1"/>
</dbReference>
<evidence type="ECO:0000259" key="4">
    <source>
        <dbReference type="PROSITE" id="PS51032"/>
    </source>
</evidence>
<dbReference type="Gene3D" id="3.90.75.20">
    <property type="match status" value="1"/>
</dbReference>
<dbReference type="RefSeq" id="WP_336203896.1">
    <property type="nucleotide sequence ID" value="NZ_JBANEI010000023.1"/>
</dbReference>
<dbReference type="SUPFAM" id="SSF54171">
    <property type="entry name" value="DNA-binding domain"/>
    <property type="match status" value="1"/>
</dbReference>
<keyword evidence="3" id="KW-0804">Transcription</keyword>
<feature type="domain" description="AP2/ERF" evidence="4">
    <location>
        <begin position="120"/>
        <end position="176"/>
    </location>
</feature>
<dbReference type="InterPro" id="IPR044925">
    <property type="entry name" value="His-Me_finger_sf"/>
</dbReference>
<keyword evidence="5" id="KW-0378">Hydrolase</keyword>
<keyword evidence="1" id="KW-0805">Transcription regulation</keyword>
<comment type="caution">
    <text evidence="5">The sequence shown here is derived from an EMBL/GenBank/DDBJ whole genome shotgun (WGS) entry which is preliminary data.</text>
</comment>
<dbReference type="InterPro" id="IPR001471">
    <property type="entry name" value="AP2/ERF_dom"/>
</dbReference>
<dbReference type="Proteomes" id="UP001306592">
    <property type="component" value="Unassembled WGS sequence"/>
</dbReference>
<sequence length="176" mass="20133">MGKEKPKVGIKKELIGQMKSLLDFDPQTGVFTWKVTRNHLSRAGTVAGCNSSNGYIRIHILGRTYHAHRLAWIFQYNETSSLDIDHIDGNKKNNRIANLRLATRSQNNHNAPPNRKNTSGYRGVYFNKNAKKWMAMIIYKGERMYLGYHHTPELAAMAYQEASQKLLGEFSKPQLP</sequence>
<keyword evidence="5" id="KW-0255">Endonuclease</keyword>
<evidence type="ECO:0000256" key="3">
    <source>
        <dbReference type="ARBA" id="ARBA00023163"/>
    </source>
</evidence>